<dbReference type="PIRSF" id="PIRSF000077">
    <property type="entry name" value="Thioredoxin"/>
    <property type="match status" value="1"/>
</dbReference>
<keyword evidence="2" id="KW-0813">Transport</keyword>
<dbReference type="GO" id="GO:0005829">
    <property type="term" value="C:cytosol"/>
    <property type="evidence" value="ECO:0007669"/>
    <property type="project" value="TreeGrafter"/>
</dbReference>
<keyword evidence="3" id="KW-0249">Electron transport</keyword>
<accession>A0A2T1DV10</accession>
<reference evidence="8 9" key="2">
    <citation type="submission" date="2018-03" db="EMBL/GenBank/DDBJ databases">
        <title>The ancient ancestry and fast evolution of plastids.</title>
        <authorList>
            <person name="Moore K.R."/>
            <person name="Magnabosco C."/>
            <person name="Momper L."/>
            <person name="Gold D.A."/>
            <person name="Bosak T."/>
            <person name="Fournier G.P."/>
        </authorList>
    </citation>
    <scope>NUCLEOTIDE SEQUENCE [LARGE SCALE GENOMIC DNA]</scope>
    <source>
        <strain evidence="8 9">ULC18</strain>
    </source>
</reference>
<dbReference type="FunFam" id="3.40.30.10:FF:000001">
    <property type="entry name" value="Thioredoxin"/>
    <property type="match status" value="1"/>
</dbReference>
<evidence type="ECO:0000256" key="6">
    <source>
        <dbReference type="PIRNR" id="PIRNR000077"/>
    </source>
</evidence>
<evidence type="ECO:0000259" key="7">
    <source>
        <dbReference type="PROSITE" id="PS51352"/>
    </source>
</evidence>
<dbReference type="CDD" id="cd02947">
    <property type="entry name" value="TRX_family"/>
    <property type="match status" value="1"/>
</dbReference>
<dbReference type="EMBL" id="PVWK01000148">
    <property type="protein sequence ID" value="PSB24320.1"/>
    <property type="molecule type" value="Genomic_DNA"/>
</dbReference>
<reference evidence="9" key="1">
    <citation type="submission" date="2018-02" db="EMBL/GenBank/DDBJ databases">
        <authorList>
            <person name="Moore K."/>
            <person name="Momper L."/>
        </authorList>
    </citation>
    <scope>NUCLEOTIDE SEQUENCE [LARGE SCALE GENOMIC DNA]</scope>
    <source>
        <strain evidence="9">ULC18</strain>
    </source>
</reference>
<dbReference type="InterPro" id="IPR005746">
    <property type="entry name" value="Thioredoxin"/>
</dbReference>
<dbReference type="PANTHER" id="PTHR45663">
    <property type="entry name" value="GEO12009P1"/>
    <property type="match status" value="1"/>
</dbReference>
<dbReference type="SUPFAM" id="SSF52833">
    <property type="entry name" value="Thioredoxin-like"/>
    <property type="match status" value="1"/>
</dbReference>
<keyword evidence="5" id="KW-0676">Redox-active center</keyword>
<dbReference type="RefSeq" id="WP_106260051.1">
    <property type="nucleotide sequence ID" value="NZ_CAWNSW010000028.1"/>
</dbReference>
<evidence type="ECO:0000313" key="8">
    <source>
        <dbReference type="EMBL" id="PSB24320.1"/>
    </source>
</evidence>
<dbReference type="InterPro" id="IPR013766">
    <property type="entry name" value="Thioredoxin_domain"/>
</dbReference>
<dbReference type="PANTHER" id="PTHR45663:SF11">
    <property type="entry name" value="GEO12009P1"/>
    <property type="match status" value="1"/>
</dbReference>
<feature type="domain" description="Thioredoxin" evidence="7">
    <location>
        <begin position="1"/>
        <end position="111"/>
    </location>
</feature>
<evidence type="ECO:0000256" key="5">
    <source>
        <dbReference type="ARBA" id="ARBA00023284"/>
    </source>
</evidence>
<dbReference type="Proteomes" id="UP000239576">
    <property type="component" value="Unassembled WGS sequence"/>
</dbReference>
<comment type="caution">
    <text evidence="8">The sequence shown here is derived from an EMBL/GenBank/DDBJ whole genome shotgun (WGS) entry which is preliminary data.</text>
</comment>
<keyword evidence="9" id="KW-1185">Reference proteome</keyword>
<dbReference type="GO" id="GO:0045454">
    <property type="term" value="P:cell redox homeostasis"/>
    <property type="evidence" value="ECO:0007669"/>
    <property type="project" value="TreeGrafter"/>
</dbReference>
<gene>
    <name evidence="8" type="ORF">C7B82_27310</name>
</gene>
<dbReference type="AlphaFoldDB" id="A0A2T1DV10"/>
<evidence type="ECO:0000313" key="9">
    <source>
        <dbReference type="Proteomes" id="UP000239576"/>
    </source>
</evidence>
<evidence type="ECO:0000256" key="4">
    <source>
        <dbReference type="ARBA" id="ARBA00023157"/>
    </source>
</evidence>
<evidence type="ECO:0000256" key="3">
    <source>
        <dbReference type="ARBA" id="ARBA00022982"/>
    </source>
</evidence>
<dbReference type="Gene3D" id="3.40.30.10">
    <property type="entry name" value="Glutaredoxin"/>
    <property type="match status" value="1"/>
</dbReference>
<dbReference type="Pfam" id="PF00085">
    <property type="entry name" value="Thioredoxin"/>
    <property type="match status" value="1"/>
</dbReference>
<dbReference type="GO" id="GO:0015035">
    <property type="term" value="F:protein-disulfide reductase activity"/>
    <property type="evidence" value="ECO:0007669"/>
    <property type="project" value="InterPro"/>
</dbReference>
<protein>
    <recommendedName>
        <fullName evidence="6">Thioredoxin</fullName>
    </recommendedName>
</protein>
<keyword evidence="4" id="KW-1015">Disulfide bond</keyword>
<evidence type="ECO:0000256" key="2">
    <source>
        <dbReference type="ARBA" id="ARBA00022448"/>
    </source>
</evidence>
<organism evidence="8 9">
    <name type="scientific">Stenomitos frigidus ULC18</name>
    <dbReference type="NCBI Taxonomy" id="2107698"/>
    <lineage>
        <taxon>Bacteria</taxon>
        <taxon>Bacillati</taxon>
        <taxon>Cyanobacteriota</taxon>
        <taxon>Cyanophyceae</taxon>
        <taxon>Leptolyngbyales</taxon>
        <taxon>Leptolyngbyaceae</taxon>
        <taxon>Stenomitos</taxon>
    </lineage>
</organism>
<name>A0A2T1DV10_9CYAN</name>
<proteinExistence type="inferred from homology"/>
<evidence type="ECO:0000256" key="1">
    <source>
        <dbReference type="ARBA" id="ARBA00008987"/>
    </source>
</evidence>
<sequence length="123" mass="13637">MLVTTQCILLTDANFQSEVLEAQVPVLVDCWASWCGSFHQMNPIIETLAIEFAGQIKIGRLNIAASEQLAMRYDIRAVPTLLLFKDGQVMERVIGSVSKQRFADTLNALLPGSYSSRSRMACL</sequence>
<dbReference type="InterPro" id="IPR036249">
    <property type="entry name" value="Thioredoxin-like_sf"/>
</dbReference>
<dbReference type="PROSITE" id="PS51352">
    <property type="entry name" value="THIOREDOXIN_2"/>
    <property type="match status" value="1"/>
</dbReference>
<dbReference type="OrthoDB" id="9790390at2"/>
<dbReference type="PRINTS" id="PR00421">
    <property type="entry name" value="THIOREDOXIN"/>
</dbReference>
<comment type="similarity">
    <text evidence="1 6">Belongs to the thioredoxin family.</text>
</comment>